<evidence type="ECO:0008006" key="3">
    <source>
        <dbReference type="Google" id="ProtNLM"/>
    </source>
</evidence>
<evidence type="ECO:0000313" key="1">
    <source>
        <dbReference type="EMBL" id="MEM5986684.1"/>
    </source>
</evidence>
<reference evidence="1" key="1">
    <citation type="submission" date="2017-12" db="EMBL/GenBank/DDBJ databases">
        <authorList>
            <person name="Thomas-White K."/>
            <person name="Wolfe A.J."/>
        </authorList>
    </citation>
    <scope>NUCLEOTIDE SEQUENCE</scope>
    <source>
        <strain evidence="1">UMB0043</strain>
    </source>
</reference>
<organism evidence="1 2">
    <name type="scientific">Corynebacterium hesseae</name>
    <dbReference type="NCBI Taxonomy" id="2913502"/>
    <lineage>
        <taxon>Bacteria</taxon>
        <taxon>Bacillati</taxon>
        <taxon>Actinomycetota</taxon>
        <taxon>Actinomycetes</taxon>
        <taxon>Mycobacteriales</taxon>
        <taxon>Corynebacteriaceae</taxon>
        <taxon>Corynebacterium</taxon>
    </lineage>
</organism>
<protein>
    <recommendedName>
        <fullName evidence="3">DUF4365 domain-containing protein</fullName>
    </recommendedName>
</protein>
<comment type="caution">
    <text evidence="1">The sequence shown here is derived from an EMBL/GenBank/DDBJ whole genome shotgun (WGS) entry which is preliminary data.</text>
</comment>
<gene>
    <name evidence="1" type="ORF">CYJ44_011035</name>
</gene>
<sequence>MPLNTGHQIKGQRAELLAAAEFESQGFPVCNISNRDFGLDLALYVPMRPPTCRQVDEIIDSVSEDYIEISAEFIHAQVKSSDKHTIKFSHLQQWAAAIDSGATIILVYVSSGKISTLYGPGAISAAYATAINNNQATISMTTVEADDVFSFTDAPSNQLGVILYSLAMCPTIAIDFESIRKVEDGESFREFVQAHQDLIDSFVFSEYPAGRALDRELELGADGVKREVYSVLSELWTAFKLGTPENNELDDLAVGEVGRISEFEYQGNKYTQYQYKDDFFRGVPSPRLGRDFKNFCSLIEVMRES</sequence>
<name>A0ABU9UKE5_9CORY</name>
<proteinExistence type="predicted"/>
<dbReference type="EMBL" id="PKHR02000020">
    <property type="protein sequence ID" value="MEM5986684.1"/>
    <property type="molecule type" value="Genomic_DNA"/>
</dbReference>
<dbReference type="Proteomes" id="UP000235104">
    <property type="component" value="Unassembled WGS sequence"/>
</dbReference>
<evidence type="ECO:0000313" key="2">
    <source>
        <dbReference type="Proteomes" id="UP000235104"/>
    </source>
</evidence>
<dbReference type="RefSeq" id="WP_101736445.1">
    <property type="nucleotide sequence ID" value="NZ_PKHR02000020.1"/>
</dbReference>
<accession>A0ABU9UKE5</accession>
<keyword evidence="2" id="KW-1185">Reference proteome</keyword>